<sequence length="1984" mass="205398">MKLNRLFPLSLRDLAQRFGWNRTALPLPIRVRRAQRPRFRPLEARFVLNASAELNELGQLLVFGTSTADTINLEVNVDGEMTLRNELNEIIPIGGPGGVGTAPLPQQSVTSNQIIFFLGDGDDTLNAELPSSLDVTLQSSEGVDSAFLTLTDRGPQRQASYRIDAETITLNQNASSVRLVDDQLLLHGDVYVGTPGLDSTIDLGSGDLSVEGRFILLGDVDMLGNGGRALLADAVTTSTSPGTSLRFLLGDGPDANLSFGGADDSGGSRLLTLDVGSATDVSFLNQPTQLDGDLLIRSDTGTITIDTSIVADEVVLLANDEVTFQGDTIDATQLVVGSGGRVEIDGVLTIGQTVQISASGGDVDLSQSTLHSAFNGDVLLISDANAVTLGIVDAANGQITLGTSQDISGQIDQSPGTSIDVDRLNVSSANAVDLSSHGNKIGSVGTIVAQGAVDLFDLEDGLAIGSIVSGGGEVSIETSGSDGDVLVGQSILSEGGRVQVVASRDIVMEDGSIIDGTNGSLSLEAQRDITVAALRTLSASDNAVVINAISGGVIDGGDADTDIDANFGKTTIQSRLGIGVGNALETRLDRIVAGVASTGSIELVESDSITLEQLYTDDGKIDVVASGTIFANVVQSANTQSIDSRDIELTTLAGGDIVLGQITASNSADILLDADDDILGQSGASIVADEVVLLANDEVTFQGDTIDATQLVVGSGGRVEIDGVLTIGQTVQITASGGDVDLSQSTLHSAFNGDVLLISDANAVTLGIVDAANGQITLGTSQDISGQIDQSPGTSIDVDRLNVSSANAVDLSASGNKIGSVGTIVAQGAVDLFDLEGGLMVGSIVSGGGEVSIETSGSDGDLLVGQSILSEGGRVQVVASRDIVMEDGSLIDGTNGSLSLEAQRDITVAALRTLSASDNAVVINAISGRVIDGGDADTDIDANFGKTTIESQTGIGVGNALETRLDRIVAGVASTGSIELVESDSITLEQLYTDDGKIEVLASGTIFAAVVQSVNSQSIDSRDIELTTLAGGDIVLGQITASNSADVLFDADDDILGQSGASIIADEVVLLATNEVTFQGDTIDATQLVIDAGGRVEIDGVLTIGQTVQISASGGDVDLSQSSLHSDFDGDVLLISDANAVTLGIVDAANGQITLGTSQDISGQIDQSPGTSIDVDRLNVSSANAVDLSSPGNKIGSVGTIVAQGAVDLFDLEGGLMIGSIVSGGGEVSIETSGSDGDVLVGQSILSEGGRVQVVASRDIVMEDGSIIDGTNGTLSLEAQRDITVAALRTLSASDNAVVINAISGRVIDGGDADTDIDANFGKTTIESQTGIGVGNALETRLDRIVAGVASTGSIELVESDSITLEQLYTDDGKIEVLASGTIFAAVVQSVNSQSIDSRDIELTTLAGGDIVLGQITASNSADILLDADDDIFGQSDSFVVADDLKLISQNRVSDGEVAIDLNTEVESLTAVVTGDHRGDIVIHERGSVELASDDSGRNDLVVQTSNGEIRVDATQDIVISDQRDQANNVDFAVTPKVIAGGDHGRIQLDAGNGETDQLRLGNGVAIVASQSTLGAVQLDGANVVLGEQVEIRTGGDVGVARVFSPRPQAGLAATAFFDSTTVTTNRLEQANENDGRGVLSVEVGQSGERGLTLNIDWGAETGRYQQEDLIVGGEVFAVDHVYTEQDILDSRLNGRPSATAPLEVRFSMRHHESIVVTGDTVQQGVLNPIPTAEEALLAVRPGETESVPSGVVSATDNDNPLRPDLPVVFETNTVDDNATLDHRNGNAQFIIPSLSIPVAFFPVRDVIPEPETLEVFVKAETVIAPRGTSVEATEASVTSLVGREEYLQIRILSPDPNGEDLAPPERLPDSMLEGDKLKRLFSRLPDGRYAIEYVLGDGNERTIIEVDIRDGEPVATGDEMEGGFLELKLLDELPNEDPVDRSNDAEKTSPDNKEKAGDELPPNGLDRRLSRAARFAQRMNQND</sequence>
<dbReference type="Proteomes" id="UP000319143">
    <property type="component" value="Unassembled WGS sequence"/>
</dbReference>
<proteinExistence type="predicted"/>
<dbReference type="RefSeq" id="WP_146528385.1">
    <property type="nucleotide sequence ID" value="NZ_SJPV01000007.1"/>
</dbReference>
<evidence type="ECO:0000313" key="2">
    <source>
        <dbReference type="EMBL" id="TWU34961.1"/>
    </source>
</evidence>
<comment type="caution">
    <text evidence="2">The sequence shown here is derived from an EMBL/GenBank/DDBJ whole genome shotgun (WGS) entry which is preliminary data.</text>
</comment>
<feature type="region of interest" description="Disordered" evidence="1">
    <location>
        <begin position="1932"/>
        <end position="1984"/>
    </location>
</feature>
<feature type="compositionally biased region" description="Basic and acidic residues" evidence="1">
    <location>
        <begin position="1939"/>
        <end position="1959"/>
    </location>
</feature>
<organism evidence="2 3">
    <name type="scientific">Novipirellula artificiosorum</name>
    <dbReference type="NCBI Taxonomy" id="2528016"/>
    <lineage>
        <taxon>Bacteria</taxon>
        <taxon>Pseudomonadati</taxon>
        <taxon>Planctomycetota</taxon>
        <taxon>Planctomycetia</taxon>
        <taxon>Pirellulales</taxon>
        <taxon>Pirellulaceae</taxon>
        <taxon>Novipirellula</taxon>
    </lineage>
</organism>
<dbReference type="EMBL" id="SJPV01000007">
    <property type="protein sequence ID" value="TWU34961.1"/>
    <property type="molecule type" value="Genomic_DNA"/>
</dbReference>
<dbReference type="OrthoDB" id="230391at2"/>
<reference evidence="2 3" key="1">
    <citation type="submission" date="2019-02" db="EMBL/GenBank/DDBJ databases">
        <title>Deep-cultivation of Planctomycetes and their phenomic and genomic characterization uncovers novel biology.</title>
        <authorList>
            <person name="Wiegand S."/>
            <person name="Jogler M."/>
            <person name="Boedeker C."/>
            <person name="Pinto D."/>
            <person name="Vollmers J."/>
            <person name="Rivas-Marin E."/>
            <person name="Kohn T."/>
            <person name="Peeters S.H."/>
            <person name="Heuer A."/>
            <person name="Rast P."/>
            <person name="Oberbeckmann S."/>
            <person name="Bunk B."/>
            <person name="Jeske O."/>
            <person name="Meyerdierks A."/>
            <person name="Storesund J.E."/>
            <person name="Kallscheuer N."/>
            <person name="Luecker S."/>
            <person name="Lage O.M."/>
            <person name="Pohl T."/>
            <person name="Merkel B.J."/>
            <person name="Hornburger P."/>
            <person name="Mueller R.-W."/>
            <person name="Bruemmer F."/>
            <person name="Labrenz M."/>
            <person name="Spormann A.M."/>
            <person name="Op Den Camp H."/>
            <person name="Overmann J."/>
            <person name="Amann R."/>
            <person name="Jetten M.S.M."/>
            <person name="Mascher T."/>
            <person name="Medema M.H."/>
            <person name="Devos D.P."/>
            <person name="Kaster A.-K."/>
            <person name="Ovreas L."/>
            <person name="Rohde M."/>
            <person name="Galperin M.Y."/>
            <person name="Jogler C."/>
        </authorList>
    </citation>
    <scope>NUCLEOTIDE SEQUENCE [LARGE SCALE GENOMIC DNA]</scope>
    <source>
        <strain evidence="2 3">Poly41</strain>
    </source>
</reference>
<gene>
    <name evidence="2" type="ORF">Poly41_41050</name>
</gene>
<evidence type="ECO:0000313" key="3">
    <source>
        <dbReference type="Proteomes" id="UP000319143"/>
    </source>
</evidence>
<accession>A0A5C6DGV1</accession>
<evidence type="ECO:0000256" key="1">
    <source>
        <dbReference type="SAM" id="MobiDB-lite"/>
    </source>
</evidence>
<protein>
    <submittedName>
        <fullName evidence="2">Uncharacterized protein</fullName>
    </submittedName>
</protein>
<keyword evidence="3" id="KW-1185">Reference proteome</keyword>
<name>A0A5C6DGV1_9BACT</name>